<dbReference type="Pfam" id="PF00296">
    <property type="entry name" value="Bac_luciferase"/>
    <property type="match status" value="1"/>
</dbReference>
<evidence type="ECO:0000313" key="9">
    <source>
        <dbReference type="Proteomes" id="UP000198327"/>
    </source>
</evidence>
<name>A0A239GD80_9NOCA</name>
<evidence type="ECO:0000256" key="3">
    <source>
        <dbReference type="ARBA" id="ARBA00023002"/>
    </source>
</evidence>
<dbReference type="PANTHER" id="PTHR30011:SF16">
    <property type="entry name" value="C2H2 FINGER DOMAIN TRANSCRIPTION FACTOR (EUROFUNG)-RELATED"/>
    <property type="match status" value="1"/>
</dbReference>
<evidence type="ECO:0000256" key="2">
    <source>
        <dbReference type="ARBA" id="ARBA00022643"/>
    </source>
</evidence>
<protein>
    <submittedName>
        <fullName evidence="8">Luciferase-like monooxygenase</fullName>
    </submittedName>
</protein>
<dbReference type="GO" id="GO:0004497">
    <property type="term" value="F:monooxygenase activity"/>
    <property type="evidence" value="ECO:0007669"/>
    <property type="project" value="UniProtKB-KW"/>
</dbReference>
<feature type="binding site" evidence="6">
    <location>
        <position position="93"/>
    </location>
    <ligand>
        <name>FMN</name>
        <dbReference type="ChEBI" id="CHEBI:58210"/>
    </ligand>
</feature>
<feature type="binding site" evidence="6">
    <location>
        <position position="218"/>
    </location>
    <ligand>
        <name>FMN</name>
        <dbReference type="ChEBI" id="CHEBI:58210"/>
    </ligand>
</feature>
<keyword evidence="3" id="KW-0560">Oxidoreductase</keyword>
<dbReference type="GO" id="GO:0016705">
    <property type="term" value="F:oxidoreductase activity, acting on paired donors, with incorporation or reduction of molecular oxygen"/>
    <property type="evidence" value="ECO:0007669"/>
    <property type="project" value="InterPro"/>
</dbReference>
<evidence type="ECO:0000259" key="7">
    <source>
        <dbReference type="Pfam" id="PF00296"/>
    </source>
</evidence>
<dbReference type="InterPro" id="IPR051260">
    <property type="entry name" value="Diverse_substr_monoxygenases"/>
</dbReference>
<reference evidence="9" key="1">
    <citation type="submission" date="2017-06" db="EMBL/GenBank/DDBJ databases">
        <authorList>
            <person name="Varghese N."/>
            <person name="Submissions S."/>
        </authorList>
    </citation>
    <scope>NUCLEOTIDE SEQUENCE [LARGE SCALE GENOMIC DNA]</scope>
    <source>
        <strain evidence="9">JCM 23211</strain>
    </source>
</reference>
<feature type="binding site" evidence="6">
    <location>
        <position position="57"/>
    </location>
    <ligand>
        <name>FMN</name>
        <dbReference type="ChEBI" id="CHEBI:58210"/>
    </ligand>
</feature>
<sequence>MPDKIFLTALDLQGTGVHPQAWRRADSRAEELFTAAYWTEHLAEADRGGFDVAFLADSFELQPESGTELGILDAASIAARAAAPTRSIGLIPTVTVTHTEPFHISKQIASIDFASHGRAGWEVAVSQGDTQAAAFGRKKAQTPESLWREADEAVEVVTRLWDSWEDDAEIRDVSTGRFIDRDKLHYIEFHGENFSVKGPSITPRSPQGQSIVVVRADSEFSGAVAASRADVIRIAATDLDDAAAVAARVRRSLVAANRDPAEVYVVLDLEVLVSESAEQDLAQLDSWAPHEAQSASYIGDAAGLVQLLEEISSSGAVDGVTLRPLAVASAVPVLAREVLPKLSWAGSRREGLLRDRLGLARPVDRYAPEGAQQ</sequence>
<evidence type="ECO:0000256" key="1">
    <source>
        <dbReference type="ARBA" id="ARBA00022630"/>
    </source>
</evidence>
<dbReference type="Gene3D" id="3.20.20.30">
    <property type="entry name" value="Luciferase-like domain"/>
    <property type="match status" value="1"/>
</dbReference>
<dbReference type="AlphaFoldDB" id="A0A239GD80"/>
<keyword evidence="4 8" id="KW-0503">Monooxygenase</keyword>
<keyword evidence="9" id="KW-1185">Reference proteome</keyword>
<dbReference type="RefSeq" id="WP_089245106.1">
    <property type="nucleotide sequence ID" value="NZ_FZOW01000004.1"/>
</dbReference>
<feature type="domain" description="Luciferase-like" evidence="7">
    <location>
        <begin position="25"/>
        <end position="291"/>
    </location>
</feature>
<dbReference type="OrthoDB" id="4437611at2"/>
<dbReference type="EMBL" id="FZOW01000004">
    <property type="protein sequence ID" value="SNS67276.1"/>
    <property type="molecule type" value="Genomic_DNA"/>
</dbReference>
<gene>
    <name evidence="8" type="ORF">SAMN05421642_104190</name>
</gene>
<evidence type="ECO:0000313" key="8">
    <source>
        <dbReference type="EMBL" id="SNS67276.1"/>
    </source>
</evidence>
<comment type="similarity">
    <text evidence="5">Belongs to the NtaA/SnaA/DszA monooxygenase family.</text>
</comment>
<keyword evidence="1 6" id="KW-0285">Flavoprotein</keyword>
<evidence type="ECO:0000256" key="5">
    <source>
        <dbReference type="ARBA" id="ARBA00033748"/>
    </source>
</evidence>
<dbReference type="SUPFAM" id="SSF51679">
    <property type="entry name" value="Bacterial luciferase-like"/>
    <property type="match status" value="1"/>
</dbReference>
<dbReference type="InterPro" id="IPR036661">
    <property type="entry name" value="Luciferase-like_sf"/>
</dbReference>
<dbReference type="InterPro" id="IPR011251">
    <property type="entry name" value="Luciferase-like_dom"/>
</dbReference>
<keyword evidence="2 6" id="KW-0288">FMN</keyword>
<dbReference type="Proteomes" id="UP000198327">
    <property type="component" value="Unassembled WGS sequence"/>
</dbReference>
<accession>A0A239GD80</accession>
<proteinExistence type="inferred from homology"/>
<dbReference type="InterPro" id="IPR016215">
    <property type="entry name" value="NTA_MOA"/>
</dbReference>
<dbReference type="PIRSF" id="PIRSF000337">
    <property type="entry name" value="NTA_MOA"/>
    <property type="match status" value="1"/>
</dbReference>
<evidence type="ECO:0000256" key="6">
    <source>
        <dbReference type="PIRSR" id="PIRSR000337-1"/>
    </source>
</evidence>
<dbReference type="PANTHER" id="PTHR30011">
    <property type="entry name" value="ALKANESULFONATE MONOOXYGENASE-RELATED"/>
    <property type="match status" value="1"/>
</dbReference>
<evidence type="ECO:0000256" key="4">
    <source>
        <dbReference type="ARBA" id="ARBA00023033"/>
    </source>
</evidence>
<organism evidence="8 9">
    <name type="scientific">Rhodococcoides kyotonense</name>
    <dbReference type="NCBI Taxonomy" id="398843"/>
    <lineage>
        <taxon>Bacteria</taxon>
        <taxon>Bacillati</taxon>
        <taxon>Actinomycetota</taxon>
        <taxon>Actinomycetes</taxon>
        <taxon>Mycobacteriales</taxon>
        <taxon>Nocardiaceae</taxon>
        <taxon>Rhodococcoides</taxon>
    </lineage>
</organism>